<sequence length="65" mass="7425">MGEVKNVYYQKYWVVNSLFLGLKDFIFQVNGTNGSFRAMFAPGRRASLPKLQNHPVATAYRTVII</sequence>
<gene>
    <name evidence="1" type="ORF">HUW48_11225</name>
</gene>
<dbReference type="EMBL" id="CP055153">
    <property type="protein sequence ID" value="QMU28575.1"/>
    <property type="molecule type" value="Genomic_DNA"/>
</dbReference>
<protein>
    <submittedName>
        <fullName evidence="1">Uncharacterized protein</fullName>
    </submittedName>
</protein>
<keyword evidence="2" id="KW-1185">Reference proteome</keyword>
<dbReference type="AlphaFoldDB" id="A0A7L7L7R1"/>
<reference evidence="1 2" key="1">
    <citation type="submission" date="2020-08" db="EMBL/GenBank/DDBJ databases">
        <title>Adhaeribacter dokdonensis sp. nov., isolated from the rhizosphere of Elymus tsukushiensis, a plant native to the Dokdo Islands, Republic of Korea.</title>
        <authorList>
            <person name="Ghim S.Y."/>
        </authorList>
    </citation>
    <scope>NUCLEOTIDE SEQUENCE [LARGE SCALE GENOMIC DNA]</scope>
    <source>
        <strain evidence="1 2">KUDC8001</strain>
    </source>
</reference>
<dbReference type="KEGG" id="add:HUW48_11225"/>
<evidence type="ECO:0000313" key="1">
    <source>
        <dbReference type="EMBL" id="QMU28575.1"/>
    </source>
</evidence>
<proteinExistence type="predicted"/>
<evidence type="ECO:0000313" key="2">
    <source>
        <dbReference type="Proteomes" id="UP000514509"/>
    </source>
</evidence>
<accession>A0A7L7L7R1</accession>
<organism evidence="1 2">
    <name type="scientific">Adhaeribacter radiodurans</name>
    <dbReference type="NCBI Taxonomy" id="2745197"/>
    <lineage>
        <taxon>Bacteria</taxon>
        <taxon>Pseudomonadati</taxon>
        <taxon>Bacteroidota</taxon>
        <taxon>Cytophagia</taxon>
        <taxon>Cytophagales</taxon>
        <taxon>Hymenobacteraceae</taxon>
        <taxon>Adhaeribacter</taxon>
    </lineage>
</organism>
<dbReference type="Proteomes" id="UP000514509">
    <property type="component" value="Chromosome"/>
</dbReference>
<dbReference type="RefSeq" id="WP_182415758.1">
    <property type="nucleotide sequence ID" value="NZ_CP055153.1"/>
</dbReference>
<name>A0A7L7L7R1_9BACT</name>